<proteinExistence type="predicted"/>
<dbReference type="EMBL" id="CP093379">
    <property type="protein sequence ID" value="UNM95701.1"/>
    <property type="molecule type" value="Genomic_DNA"/>
</dbReference>
<accession>A0ABY3X4M9</accession>
<dbReference type="Proteomes" id="UP000829542">
    <property type="component" value="Chromosome"/>
</dbReference>
<evidence type="ECO:0000313" key="1">
    <source>
        <dbReference type="EMBL" id="UNM95701.1"/>
    </source>
</evidence>
<evidence type="ECO:0000313" key="2">
    <source>
        <dbReference type="Proteomes" id="UP000829542"/>
    </source>
</evidence>
<sequence length="63" mass="7387">MKSEYEALVLDKVIGIRLQQPRLGTRKLHYLLPELGFSIGRDALFSLLKRHRMLIPRAKAYHK</sequence>
<dbReference type="RefSeq" id="WP_242148208.1">
    <property type="nucleotide sequence ID" value="NZ_CP093379.1"/>
</dbReference>
<gene>
    <name evidence="1" type="ORF">MMG00_10820</name>
</gene>
<organism evidence="1 2">
    <name type="scientific">Ignatzschineria rhizosphaerae</name>
    <dbReference type="NCBI Taxonomy" id="2923279"/>
    <lineage>
        <taxon>Bacteria</taxon>
        <taxon>Pseudomonadati</taxon>
        <taxon>Pseudomonadota</taxon>
        <taxon>Gammaproteobacteria</taxon>
        <taxon>Cardiobacteriales</taxon>
        <taxon>Ignatzschineriaceae</taxon>
        <taxon>Ignatzschineria</taxon>
    </lineage>
</organism>
<protein>
    <submittedName>
        <fullName evidence="1">Uncharacterized protein</fullName>
    </submittedName>
</protein>
<reference evidence="1 2" key="1">
    <citation type="submission" date="2022-03" db="EMBL/GenBank/DDBJ databases">
        <title>Ignatzschineria rhizosphaerae HR5S32.</title>
        <authorList>
            <person name="Sun J.Q."/>
            <person name="Feng J.Y."/>
        </authorList>
    </citation>
    <scope>NUCLEOTIDE SEQUENCE [LARGE SCALE GENOMIC DNA]</scope>
    <source>
        <strain evidence="1 2">HR5S32</strain>
    </source>
</reference>
<keyword evidence="2" id="KW-1185">Reference proteome</keyword>
<name>A0ABY3X4M9_9GAMM</name>